<dbReference type="EMBL" id="JABFAD010000006">
    <property type="protein sequence ID" value="MBA0799611.1"/>
    <property type="molecule type" value="Genomic_DNA"/>
</dbReference>
<evidence type="ECO:0000313" key="1">
    <source>
        <dbReference type="EMBL" id="MBA0799611.1"/>
    </source>
</evidence>
<feature type="non-terminal residue" evidence="1">
    <location>
        <position position="1"/>
    </location>
</feature>
<name>A0A7J9GPV4_9ROSI</name>
<dbReference type="Proteomes" id="UP000593560">
    <property type="component" value="Unassembled WGS sequence"/>
</dbReference>
<comment type="caution">
    <text evidence="1">The sequence shown here is derived from an EMBL/GenBank/DDBJ whole genome shotgun (WGS) entry which is preliminary data.</text>
</comment>
<organism evidence="1 2">
    <name type="scientific">Gossypium harknessii</name>
    <dbReference type="NCBI Taxonomy" id="34285"/>
    <lineage>
        <taxon>Eukaryota</taxon>
        <taxon>Viridiplantae</taxon>
        <taxon>Streptophyta</taxon>
        <taxon>Embryophyta</taxon>
        <taxon>Tracheophyta</taxon>
        <taxon>Spermatophyta</taxon>
        <taxon>Magnoliopsida</taxon>
        <taxon>eudicotyledons</taxon>
        <taxon>Gunneridae</taxon>
        <taxon>Pentapetalae</taxon>
        <taxon>rosids</taxon>
        <taxon>malvids</taxon>
        <taxon>Malvales</taxon>
        <taxon>Malvaceae</taxon>
        <taxon>Malvoideae</taxon>
        <taxon>Gossypium</taxon>
    </lineage>
</organism>
<proteinExistence type="predicted"/>
<keyword evidence="2" id="KW-1185">Reference proteome</keyword>
<reference evidence="1 2" key="1">
    <citation type="journal article" date="2019" name="Genome Biol. Evol.">
        <title>Insights into the evolution of the New World diploid cottons (Gossypium, subgenus Houzingenia) based on genome sequencing.</title>
        <authorList>
            <person name="Grover C.E."/>
            <person name="Arick M.A. 2nd"/>
            <person name="Thrash A."/>
            <person name="Conover J.L."/>
            <person name="Sanders W.S."/>
            <person name="Peterson D.G."/>
            <person name="Frelichowski J.E."/>
            <person name="Scheffler J.A."/>
            <person name="Scheffler B.E."/>
            <person name="Wendel J.F."/>
        </authorList>
    </citation>
    <scope>NUCLEOTIDE SEQUENCE [LARGE SCALE GENOMIC DNA]</scope>
    <source>
        <strain evidence="1">0</strain>
        <tissue evidence="1">Leaf</tissue>
    </source>
</reference>
<gene>
    <name evidence="1" type="ORF">Gohar_010117</name>
</gene>
<evidence type="ECO:0000313" key="2">
    <source>
        <dbReference type="Proteomes" id="UP000593560"/>
    </source>
</evidence>
<sequence length="128" mass="15149">GKEFALGSNFVLQWRLNLLEYRWFLIEAELLSILNSLDILIDRGYDNMLVQTNSFEVATTIKKGFTGRSNSALVRIEFFSNFLNFNIGVSAISLEKTTRKLIHELNWLIWIIKDYKFLKYPHLRKWVM</sequence>
<protein>
    <recommendedName>
        <fullName evidence="3">RNase H type-1 domain-containing protein</fullName>
    </recommendedName>
</protein>
<evidence type="ECO:0008006" key="3">
    <source>
        <dbReference type="Google" id="ProtNLM"/>
    </source>
</evidence>
<dbReference type="AlphaFoldDB" id="A0A7J9GPV4"/>
<accession>A0A7J9GPV4</accession>